<protein>
    <recommendedName>
        <fullName evidence="3">histidine kinase</fullName>
        <ecNumber evidence="3">2.7.13.3</ecNumber>
    </recommendedName>
</protein>
<evidence type="ECO:0000259" key="16">
    <source>
        <dbReference type="PROSITE" id="PS50109"/>
    </source>
</evidence>
<keyword evidence="11 15" id="KW-1133">Transmembrane helix</keyword>
<dbReference type="GO" id="GO:0016301">
    <property type="term" value="F:kinase activity"/>
    <property type="evidence" value="ECO:0007669"/>
    <property type="project" value="UniProtKB-KW"/>
</dbReference>
<dbReference type="Gene3D" id="1.10.287.130">
    <property type="match status" value="1"/>
</dbReference>
<feature type="transmembrane region" description="Helical" evidence="15">
    <location>
        <begin position="21"/>
        <end position="41"/>
    </location>
</feature>
<accession>A0ABU9DCS6</accession>
<keyword evidence="13 15" id="KW-0472">Membrane</keyword>
<dbReference type="Pfam" id="PF00512">
    <property type="entry name" value="HisKA"/>
    <property type="match status" value="1"/>
</dbReference>
<dbReference type="InterPro" id="IPR005467">
    <property type="entry name" value="His_kinase_dom"/>
</dbReference>
<sequence length="476" mass="54795">MIRLWNLRRKQQLHTSLIFDFFIFHLLFVLLLLLFIVIVLADFTIFNDKSRQVDNQLKLEAWMYTDLQDNRADIQRLTDQGGWLERLDSQGNVVSSMGVKRDSQLHYTDAELYVLLENRANQTYFASMTPLEDKGDIGYLLLKIPRERVMLSIRVNDKVFVDHVAKRLGIYFLLWLGTLLFLIFLYSYWISRRMKKPLLALSQGLKRLMSGDYGARISIEAEKEFGQIRDTFNKMAEVIEETTLEKQKLEESKQRMLIDLSHDLNTPITSIQGYAQALFEGRAGDEAQQKRYLNYVYKKSNQVTRLIRSMLELLTLESPDYHFKLGRHELGEYLREVVAGVYGDIEQRNFSLQVHIPDEDIYAVYDPEPLARVILNLISNALKHNPSGTRLRIELKRSAAHAVIEIADTGTGIPPELRKTVFDPFVTGDESRSGEGSTGLGLSIALKITEKMGGTIRLEETEQEATVFVIKLPQNP</sequence>
<dbReference type="EC" id="2.7.13.3" evidence="3"/>
<evidence type="ECO:0000256" key="4">
    <source>
        <dbReference type="ARBA" id="ARBA00022475"/>
    </source>
</evidence>
<comment type="caution">
    <text evidence="18">The sequence shown here is derived from an EMBL/GenBank/DDBJ whole genome shotgun (WGS) entry which is preliminary data.</text>
</comment>
<dbReference type="CDD" id="cd00082">
    <property type="entry name" value="HisKA"/>
    <property type="match status" value="1"/>
</dbReference>
<dbReference type="EMBL" id="JBBPCC010000001">
    <property type="protein sequence ID" value="MEK8126655.1"/>
    <property type="molecule type" value="Genomic_DNA"/>
</dbReference>
<dbReference type="PANTHER" id="PTHR45528:SF1">
    <property type="entry name" value="SENSOR HISTIDINE KINASE CPXA"/>
    <property type="match status" value="1"/>
</dbReference>
<dbReference type="InterPro" id="IPR036097">
    <property type="entry name" value="HisK_dim/P_sf"/>
</dbReference>
<dbReference type="Pfam" id="PF00672">
    <property type="entry name" value="HAMP"/>
    <property type="match status" value="1"/>
</dbReference>
<organism evidence="18 19">
    <name type="scientific">Paenibacillus filicis</name>
    <dbReference type="NCBI Taxonomy" id="669464"/>
    <lineage>
        <taxon>Bacteria</taxon>
        <taxon>Bacillati</taxon>
        <taxon>Bacillota</taxon>
        <taxon>Bacilli</taxon>
        <taxon>Bacillales</taxon>
        <taxon>Paenibacillaceae</taxon>
        <taxon>Paenibacillus</taxon>
    </lineage>
</organism>
<evidence type="ECO:0000256" key="9">
    <source>
        <dbReference type="ARBA" id="ARBA00022777"/>
    </source>
</evidence>
<keyword evidence="5" id="KW-0597">Phosphoprotein</keyword>
<reference evidence="18 19" key="1">
    <citation type="submission" date="2024-04" db="EMBL/GenBank/DDBJ databases">
        <title>draft genome sequnece of Paenibacillus filicis.</title>
        <authorList>
            <person name="Kim D.-U."/>
        </authorList>
    </citation>
    <scope>NUCLEOTIDE SEQUENCE [LARGE SCALE GENOMIC DNA]</scope>
    <source>
        <strain evidence="18 19">KACC14197</strain>
    </source>
</reference>
<dbReference type="InterPro" id="IPR036890">
    <property type="entry name" value="HATPase_C_sf"/>
</dbReference>
<evidence type="ECO:0000256" key="3">
    <source>
        <dbReference type="ARBA" id="ARBA00012438"/>
    </source>
</evidence>
<dbReference type="SMART" id="SM00304">
    <property type="entry name" value="HAMP"/>
    <property type="match status" value="1"/>
</dbReference>
<evidence type="ECO:0000256" key="15">
    <source>
        <dbReference type="SAM" id="Phobius"/>
    </source>
</evidence>
<dbReference type="PANTHER" id="PTHR45528">
    <property type="entry name" value="SENSOR HISTIDINE KINASE CPXA"/>
    <property type="match status" value="1"/>
</dbReference>
<dbReference type="CDD" id="cd06225">
    <property type="entry name" value="HAMP"/>
    <property type="match status" value="1"/>
</dbReference>
<dbReference type="SUPFAM" id="SSF158472">
    <property type="entry name" value="HAMP domain-like"/>
    <property type="match status" value="1"/>
</dbReference>
<evidence type="ECO:0000256" key="5">
    <source>
        <dbReference type="ARBA" id="ARBA00022553"/>
    </source>
</evidence>
<dbReference type="PRINTS" id="PR00344">
    <property type="entry name" value="BCTRLSENSOR"/>
</dbReference>
<evidence type="ECO:0000256" key="13">
    <source>
        <dbReference type="ARBA" id="ARBA00023136"/>
    </source>
</evidence>
<evidence type="ECO:0000256" key="14">
    <source>
        <dbReference type="SAM" id="Coils"/>
    </source>
</evidence>
<evidence type="ECO:0000256" key="12">
    <source>
        <dbReference type="ARBA" id="ARBA00023012"/>
    </source>
</evidence>
<evidence type="ECO:0000256" key="2">
    <source>
        <dbReference type="ARBA" id="ARBA00004651"/>
    </source>
</evidence>
<evidence type="ECO:0000256" key="11">
    <source>
        <dbReference type="ARBA" id="ARBA00022989"/>
    </source>
</evidence>
<dbReference type="InterPro" id="IPR004358">
    <property type="entry name" value="Sig_transdc_His_kin-like_C"/>
</dbReference>
<dbReference type="CDD" id="cd00075">
    <property type="entry name" value="HATPase"/>
    <property type="match status" value="1"/>
</dbReference>
<evidence type="ECO:0000256" key="7">
    <source>
        <dbReference type="ARBA" id="ARBA00022692"/>
    </source>
</evidence>
<comment type="subcellular location">
    <subcellularLocation>
        <location evidence="2">Cell membrane</location>
        <topology evidence="2">Multi-pass membrane protein</topology>
    </subcellularLocation>
</comment>
<evidence type="ECO:0000256" key="8">
    <source>
        <dbReference type="ARBA" id="ARBA00022741"/>
    </source>
</evidence>
<gene>
    <name evidence="18" type="ORF">WMW72_01900</name>
</gene>
<dbReference type="SUPFAM" id="SSF55874">
    <property type="entry name" value="ATPase domain of HSP90 chaperone/DNA topoisomerase II/histidine kinase"/>
    <property type="match status" value="1"/>
</dbReference>
<evidence type="ECO:0000259" key="17">
    <source>
        <dbReference type="PROSITE" id="PS50885"/>
    </source>
</evidence>
<feature type="coiled-coil region" evidence="14">
    <location>
        <begin position="232"/>
        <end position="259"/>
    </location>
</feature>
<dbReference type="InterPro" id="IPR003594">
    <property type="entry name" value="HATPase_dom"/>
</dbReference>
<dbReference type="PROSITE" id="PS50885">
    <property type="entry name" value="HAMP"/>
    <property type="match status" value="1"/>
</dbReference>
<dbReference type="PROSITE" id="PS50109">
    <property type="entry name" value="HIS_KIN"/>
    <property type="match status" value="1"/>
</dbReference>
<evidence type="ECO:0000256" key="10">
    <source>
        <dbReference type="ARBA" id="ARBA00022840"/>
    </source>
</evidence>
<evidence type="ECO:0000313" key="18">
    <source>
        <dbReference type="EMBL" id="MEK8126655.1"/>
    </source>
</evidence>
<dbReference type="RefSeq" id="WP_341413708.1">
    <property type="nucleotide sequence ID" value="NZ_JBBPCC010000001.1"/>
</dbReference>
<evidence type="ECO:0000256" key="6">
    <source>
        <dbReference type="ARBA" id="ARBA00022679"/>
    </source>
</evidence>
<feature type="domain" description="HAMP" evidence="17">
    <location>
        <begin position="192"/>
        <end position="244"/>
    </location>
</feature>
<comment type="catalytic activity">
    <reaction evidence="1">
        <text>ATP + protein L-histidine = ADP + protein N-phospho-L-histidine.</text>
        <dbReference type="EC" id="2.7.13.3"/>
    </reaction>
</comment>
<keyword evidence="10" id="KW-0067">ATP-binding</keyword>
<keyword evidence="7 15" id="KW-0812">Transmembrane</keyword>
<dbReference type="Gene3D" id="3.30.565.10">
    <property type="entry name" value="Histidine kinase-like ATPase, C-terminal domain"/>
    <property type="match status" value="1"/>
</dbReference>
<keyword evidence="4" id="KW-1003">Cell membrane</keyword>
<keyword evidence="19" id="KW-1185">Reference proteome</keyword>
<dbReference type="Proteomes" id="UP001469365">
    <property type="component" value="Unassembled WGS sequence"/>
</dbReference>
<dbReference type="SMART" id="SM00388">
    <property type="entry name" value="HisKA"/>
    <property type="match status" value="1"/>
</dbReference>
<feature type="domain" description="Histidine kinase" evidence="16">
    <location>
        <begin position="259"/>
        <end position="476"/>
    </location>
</feature>
<dbReference type="Pfam" id="PF02518">
    <property type="entry name" value="HATPase_c"/>
    <property type="match status" value="1"/>
</dbReference>
<keyword evidence="14" id="KW-0175">Coiled coil</keyword>
<evidence type="ECO:0000313" key="19">
    <source>
        <dbReference type="Proteomes" id="UP001469365"/>
    </source>
</evidence>
<dbReference type="Gene3D" id="6.10.340.10">
    <property type="match status" value="1"/>
</dbReference>
<keyword evidence="8" id="KW-0547">Nucleotide-binding</keyword>
<keyword evidence="9 18" id="KW-0418">Kinase</keyword>
<keyword evidence="6" id="KW-0808">Transferase</keyword>
<evidence type="ECO:0000256" key="1">
    <source>
        <dbReference type="ARBA" id="ARBA00000085"/>
    </source>
</evidence>
<dbReference type="SUPFAM" id="SSF47384">
    <property type="entry name" value="Homodimeric domain of signal transducing histidine kinase"/>
    <property type="match status" value="1"/>
</dbReference>
<dbReference type="InterPro" id="IPR003660">
    <property type="entry name" value="HAMP_dom"/>
</dbReference>
<dbReference type="InterPro" id="IPR050398">
    <property type="entry name" value="HssS/ArlS-like"/>
</dbReference>
<feature type="transmembrane region" description="Helical" evidence="15">
    <location>
        <begin position="168"/>
        <end position="189"/>
    </location>
</feature>
<dbReference type="InterPro" id="IPR003661">
    <property type="entry name" value="HisK_dim/P_dom"/>
</dbReference>
<dbReference type="SMART" id="SM00387">
    <property type="entry name" value="HATPase_c"/>
    <property type="match status" value="1"/>
</dbReference>
<proteinExistence type="predicted"/>
<keyword evidence="12" id="KW-0902">Two-component regulatory system</keyword>
<name>A0ABU9DCS6_9BACL</name>